<accession>A0A2Y9A7P7</accession>
<dbReference type="Proteomes" id="UP000250222">
    <property type="component" value="Unassembled WGS sequence"/>
</dbReference>
<evidence type="ECO:0000313" key="3">
    <source>
        <dbReference type="Proteomes" id="UP000250222"/>
    </source>
</evidence>
<dbReference type="Pfam" id="PF25595">
    <property type="entry name" value="Phage_TTP_16"/>
    <property type="match status" value="1"/>
</dbReference>
<dbReference type="EMBL" id="UETB01000004">
    <property type="protein sequence ID" value="SSA40380.1"/>
    <property type="molecule type" value="Genomic_DNA"/>
</dbReference>
<dbReference type="InterPro" id="IPR058009">
    <property type="entry name" value="TTP_Phage_16"/>
</dbReference>
<dbReference type="RefSeq" id="WP_110852029.1">
    <property type="nucleotide sequence ID" value="NZ_QKLZ01000004.1"/>
</dbReference>
<feature type="region of interest" description="Disordered" evidence="1">
    <location>
        <begin position="47"/>
        <end position="72"/>
    </location>
</feature>
<reference evidence="2 3" key="1">
    <citation type="submission" date="2016-10" db="EMBL/GenBank/DDBJ databases">
        <authorList>
            <person name="Cai Z."/>
        </authorList>
    </citation>
    <scope>NUCLEOTIDE SEQUENCE [LARGE SCALE GENOMIC DNA]</scope>
    <source>
        <strain evidence="2 3">CGMCC 1.10826</strain>
    </source>
</reference>
<protein>
    <submittedName>
        <fullName evidence="2">Uncharacterized protein</fullName>
    </submittedName>
</protein>
<dbReference type="OrthoDB" id="4954823at2"/>
<keyword evidence="3" id="KW-1185">Reference proteome</keyword>
<evidence type="ECO:0000256" key="1">
    <source>
        <dbReference type="SAM" id="MobiDB-lite"/>
    </source>
</evidence>
<sequence>MPFTAADGGRKVTVLTTKPANLQAVTATEANAGIDIHDHVLKSDYRLSPTGSTTHNDTPLGAKGQHSHFAQSQASGNVTPFRDLDANGRPLTDSDTETVFALFKEKGQEMWVMDRLGPDPDEEWTAADEYSIYTVRPDDMQDPSDGGGFIKYVTPLAVGEFFRFQKIAAAG</sequence>
<dbReference type="AlphaFoldDB" id="A0A2Y9A7P7"/>
<name>A0A2Y9A7P7_9MICO</name>
<organism evidence="2 3">
    <name type="scientific">Georgenia satyanarayanai</name>
    <dbReference type="NCBI Taxonomy" id="860221"/>
    <lineage>
        <taxon>Bacteria</taxon>
        <taxon>Bacillati</taxon>
        <taxon>Actinomycetota</taxon>
        <taxon>Actinomycetes</taxon>
        <taxon>Micrococcales</taxon>
        <taxon>Bogoriellaceae</taxon>
        <taxon>Georgenia</taxon>
    </lineage>
</organism>
<evidence type="ECO:0000313" key="2">
    <source>
        <dbReference type="EMBL" id="SSA40380.1"/>
    </source>
</evidence>
<gene>
    <name evidence="2" type="ORF">SAMN05216184_104100</name>
</gene>
<proteinExistence type="predicted"/>